<evidence type="ECO:0000256" key="4">
    <source>
        <dbReference type="SAM" id="Coils"/>
    </source>
</evidence>
<evidence type="ECO:0000259" key="5">
    <source>
        <dbReference type="SMART" id="SM00937"/>
    </source>
</evidence>
<dbReference type="Proteomes" id="UP000177287">
    <property type="component" value="Unassembled WGS sequence"/>
</dbReference>
<dbReference type="PANTHER" id="PTHR43804">
    <property type="entry name" value="LD18447P"/>
    <property type="match status" value="1"/>
</dbReference>
<protein>
    <submittedName>
        <fullName evidence="6">Peptide chain release factor 1</fullName>
    </submittedName>
</protein>
<keyword evidence="4" id="KW-0175">Coiled coil</keyword>
<evidence type="ECO:0000313" key="7">
    <source>
        <dbReference type="Proteomes" id="UP000177287"/>
    </source>
</evidence>
<dbReference type="InterPro" id="IPR045853">
    <property type="entry name" value="Pep_chain_release_fac_I_sf"/>
</dbReference>
<evidence type="ECO:0000313" key="6">
    <source>
        <dbReference type="EMBL" id="OHA72774.1"/>
    </source>
</evidence>
<dbReference type="Pfam" id="PF00472">
    <property type="entry name" value="RF-1"/>
    <property type="match status" value="1"/>
</dbReference>
<feature type="coiled-coil region" evidence="4">
    <location>
        <begin position="30"/>
        <end position="103"/>
    </location>
</feature>
<dbReference type="PANTHER" id="PTHR43804:SF7">
    <property type="entry name" value="LD18447P"/>
    <property type="match status" value="1"/>
</dbReference>
<evidence type="ECO:0000256" key="3">
    <source>
        <dbReference type="ARBA" id="ARBA00022917"/>
    </source>
</evidence>
<dbReference type="GO" id="GO:0005737">
    <property type="term" value="C:cytoplasm"/>
    <property type="evidence" value="ECO:0007669"/>
    <property type="project" value="UniProtKB-ARBA"/>
</dbReference>
<proteinExistence type="inferred from homology"/>
<dbReference type="EMBL" id="MHUF01000013">
    <property type="protein sequence ID" value="OHA72774.1"/>
    <property type="molecule type" value="Genomic_DNA"/>
</dbReference>
<dbReference type="Pfam" id="PF03462">
    <property type="entry name" value="PCRF"/>
    <property type="match status" value="1"/>
</dbReference>
<reference evidence="6 7" key="1">
    <citation type="journal article" date="2016" name="Nat. Commun.">
        <title>Thousands of microbial genomes shed light on interconnected biogeochemical processes in an aquifer system.</title>
        <authorList>
            <person name="Anantharaman K."/>
            <person name="Brown C.T."/>
            <person name="Hug L.A."/>
            <person name="Sharon I."/>
            <person name="Castelle C.J."/>
            <person name="Probst A.J."/>
            <person name="Thomas B.C."/>
            <person name="Singh A."/>
            <person name="Wilkins M.J."/>
            <person name="Karaoz U."/>
            <person name="Brodie E.L."/>
            <person name="Williams K.H."/>
            <person name="Hubbard S.S."/>
            <person name="Banfield J.F."/>
        </authorList>
    </citation>
    <scope>NUCLEOTIDE SEQUENCE [LARGE SCALE GENOMIC DNA]</scope>
</reference>
<dbReference type="GO" id="GO:0003747">
    <property type="term" value="F:translation release factor activity"/>
    <property type="evidence" value="ECO:0007669"/>
    <property type="project" value="InterPro"/>
</dbReference>
<dbReference type="SUPFAM" id="SSF75620">
    <property type="entry name" value="Release factor"/>
    <property type="match status" value="1"/>
</dbReference>
<comment type="similarity">
    <text evidence="1">Belongs to the prokaryotic/mitochondrial release factor family.</text>
</comment>
<dbReference type="InterPro" id="IPR000352">
    <property type="entry name" value="Pep_chain_release_fac_I"/>
</dbReference>
<accession>A0A1G2RIU5</accession>
<evidence type="ECO:0000256" key="1">
    <source>
        <dbReference type="ARBA" id="ARBA00010835"/>
    </source>
</evidence>
<dbReference type="Gene3D" id="3.30.70.1660">
    <property type="match status" value="1"/>
</dbReference>
<feature type="domain" description="Peptide chain release factor" evidence="5">
    <location>
        <begin position="62"/>
        <end position="176"/>
    </location>
</feature>
<sequence length="353" mass="39812">MIDLAPIKAEYQKLLEELTNPELISQWEKFQEISKRRAFLEKILKKAEELDELKNKIEENKEILNAQEDSELSSLAQEESLTLENQKKRLEKETEELLLKQEENLPAALVVEIRPGTGGEEASLFAKDLMEMYQKFGQAKDWKETILDLALTDLGGVKSASILFEGEDAFEKLQYEGGVHRVQRIPTTEKAGRVHTSTASVAILPKPTGSQFQINPADVDVEFYNSSGPGGQNVNKRKTAVRLTHKPTGLVVTSQGSRGQQQNRDSAMALLSARLFEQKQSSEEQALAGKRKEQIGWAKRAEKIRTYNFPQDRLTDHRIEKSWHGLEKILTGGLDPVVDALLEYQKSQTKEPA</sequence>
<evidence type="ECO:0000256" key="2">
    <source>
        <dbReference type="ARBA" id="ARBA00022481"/>
    </source>
</evidence>
<dbReference type="NCBIfam" id="NF001859">
    <property type="entry name" value="PRK00591.1"/>
    <property type="match status" value="1"/>
</dbReference>
<dbReference type="Gene3D" id="6.10.140.1950">
    <property type="match status" value="1"/>
</dbReference>
<organism evidence="6 7">
    <name type="scientific">Candidatus Wildermuthbacteria bacterium RIFCSPLOWO2_01_FULL_47_18</name>
    <dbReference type="NCBI Taxonomy" id="1802460"/>
    <lineage>
        <taxon>Bacteria</taxon>
        <taxon>Candidatus Wildermuthiibacteriota</taxon>
    </lineage>
</organism>
<dbReference type="AlphaFoldDB" id="A0A1G2RIU5"/>
<keyword evidence="3" id="KW-0648">Protein biosynthesis</keyword>
<dbReference type="SMART" id="SM00937">
    <property type="entry name" value="PCRF"/>
    <property type="match status" value="1"/>
</dbReference>
<keyword evidence="2" id="KW-0488">Methylation</keyword>
<comment type="caution">
    <text evidence="6">The sequence shown here is derived from an EMBL/GenBank/DDBJ whole genome shotgun (WGS) entry which is preliminary data.</text>
</comment>
<dbReference type="Gene3D" id="3.30.160.20">
    <property type="match status" value="1"/>
</dbReference>
<dbReference type="InterPro" id="IPR005139">
    <property type="entry name" value="PCRF"/>
</dbReference>
<dbReference type="InterPro" id="IPR050057">
    <property type="entry name" value="Prokaryotic/Mito_RF"/>
</dbReference>
<name>A0A1G2RIU5_9BACT</name>
<gene>
    <name evidence="6" type="ORF">A3A27_00255</name>
</gene>